<protein>
    <submittedName>
        <fullName evidence="1">Membrane protein</fullName>
    </submittedName>
</protein>
<name>A0A481ZD78_9VIRU</name>
<reference evidence="1" key="1">
    <citation type="journal article" date="2019" name="MBio">
        <title>Virus Genomes from Deep Sea Sediments Expand the Ocean Megavirome and Support Independent Origins of Viral Gigantism.</title>
        <authorList>
            <person name="Backstrom D."/>
            <person name="Yutin N."/>
            <person name="Jorgensen S.L."/>
            <person name="Dharamshi J."/>
            <person name="Homa F."/>
            <person name="Zaremba-Niedwiedzka K."/>
            <person name="Spang A."/>
            <person name="Wolf Y.I."/>
            <person name="Koonin E.V."/>
            <person name="Ettema T.J."/>
        </authorList>
    </citation>
    <scope>NUCLEOTIDE SEQUENCE</scope>
</reference>
<dbReference type="EMBL" id="MK500590">
    <property type="protein sequence ID" value="QBK93100.1"/>
    <property type="molecule type" value="Genomic_DNA"/>
</dbReference>
<gene>
    <name evidence="1" type="ORF">LCPAC403_02340</name>
</gene>
<organism evidence="1">
    <name type="scientific">Pithovirus LCPAC403</name>
    <dbReference type="NCBI Taxonomy" id="2506596"/>
    <lineage>
        <taxon>Viruses</taxon>
        <taxon>Pithoviruses</taxon>
    </lineage>
</organism>
<sequence length="84" mass="9338">MLLFLGETFLNNSCLSFNNPWCYDDWFCSVENGGDPNNGSDFPAKRLQKVAQDCDRAMNSDPSDISFNLCINAWPNVLPDGTVA</sequence>
<accession>A0A481ZD78</accession>
<evidence type="ECO:0000313" key="1">
    <source>
        <dbReference type="EMBL" id="QBK93100.1"/>
    </source>
</evidence>
<proteinExistence type="predicted"/>